<accession>A0A139A1R8</accession>
<keyword evidence="6" id="KW-0963">Cytoplasm</keyword>
<comment type="subcellular location">
    <subcellularLocation>
        <location evidence="1">Chromosome</location>
    </subcellularLocation>
    <subcellularLocation>
        <location evidence="2">Cytoplasm</location>
    </subcellularLocation>
</comment>
<evidence type="ECO:0000256" key="8">
    <source>
        <dbReference type="ARBA" id="ARBA00022776"/>
    </source>
</evidence>
<evidence type="ECO:0000256" key="10">
    <source>
        <dbReference type="ARBA" id="ARBA00023306"/>
    </source>
</evidence>
<keyword evidence="9" id="KW-0226">DNA condensation</keyword>
<comment type="similarity">
    <text evidence="3">Belongs to the CND2 (condensin subunit 2) family.</text>
</comment>
<proteinExistence type="inferred from homology"/>
<evidence type="ECO:0000313" key="12">
    <source>
        <dbReference type="Proteomes" id="UP000070544"/>
    </source>
</evidence>
<evidence type="ECO:0000256" key="2">
    <source>
        <dbReference type="ARBA" id="ARBA00004496"/>
    </source>
</evidence>
<keyword evidence="12" id="KW-1185">Reference proteome</keyword>
<dbReference type="OrthoDB" id="362021at2759"/>
<dbReference type="STRING" id="1344416.A0A139A1R8"/>
<dbReference type="GO" id="GO:0000796">
    <property type="term" value="C:condensin complex"/>
    <property type="evidence" value="ECO:0007669"/>
    <property type="project" value="InterPro"/>
</dbReference>
<organism evidence="11 12">
    <name type="scientific">Gonapodya prolifera (strain JEL478)</name>
    <name type="common">Monoblepharis prolifera</name>
    <dbReference type="NCBI Taxonomy" id="1344416"/>
    <lineage>
        <taxon>Eukaryota</taxon>
        <taxon>Fungi</taxon>
        <taxon>Fungi incertae sedis</taxon>
        <taxon>Chytridiomycota</taxon>
        <taxon>Chytridiomycota incertae sedis</taxon>
        <taxon>Monoblepharidomycetes</taxon>
        <taxon>Monoblepharidales</taxon>
        <taxon>Gonapodyaceae</taxon>
        <taxon>Gonapodya</taxon>
    </lineage>
</organism>
<name>A0A139A1R8_GONPJ</name>
<dbReference type="Proteomes" id="UP000070544">
    <property type="component" value="Unassembled WGS sequence"/>
</dbReference>
<dbReference type="GO" id="GO:0051301">
    <property type="term" value="P:cell division"/>
    <property type="evidence" value="ECO:0007669"/>
    <property type="project" value="UniProtKB-KW"/>
</dbReference>
<protein>
    <recommendedName>
        <fullName evidence="4">Condensin complex subunit 2</fullName>
    </recommendedName>
</protein>
<dbReference type="GO" id="GO:0005737">
    <property type="term" value="C:cytoplasm"/>
    <property type="evidence" value="ECO:0007669"/>
    <property type="project" value="UniProtKB-SubCell"/>
</dbReference>
<evidence type="ECO:0000256" key="5">
    <source>
        <dbReference type="ARBA" id="ARBA00022454"/>
    </source>
</evidence>
<evidence type="ECO:0000256" key="3">
    <source>
        <dbReference type="ARBA" id="ARBA00009471"/>
    </source>
</evidence>
<dbReference type="AlphaFoldDB" id="A0A139A1R8"/>
<dbReference type="PANTHER" id="PTHR13108:SF9">
    <property type="entry name" value="CONDENSIN COMPLEX SUBUNIT 2"/>
    <property type="match status" value="1"/>
</dbReference>
<keyword evidence="7" id="KW-0132">Cell division</keyword>
<evidence type="ECO:0000256" key="6">
    <source>
        <dbReference type="ARBA" id="ARBA00022490"/>
    </source>
</evidence>
<dbReference type="GO" id="GO:0003682">
    <property type="term" value="F:chromatin binding"/>
    <property type="evidence" value="ECO:0007669"/>
    <property type="project" value="TreeGrafter"/>
</dbReference>
<dbReference type="EMBL" id="KQ965816">
    <property type="protein sequence ID" value="KXS10684.1"/>
    <property type="molecule type" value="Genomic_DNA"/>
</dbReference>
<dbReference type="PANTHER" id="PTHR13108">
    <property type="entry name" value="CONDENSIN COMPLEX SUBUNIT 2"/>
    <property type="match status" value="1"/>
</dbReference>
<keyword evidence="5" id="KW-0158">Chromosome</keyword>
<sequence>MRIAADNKITSTNSWTVALIDFFADLDILRKGRGEINFQKASCTLSLSLFSYLPPTVQPPVPKHWPEASLTAPRLSPHKHPSSTFLSSRYTQHVLTLLLRKPGNFFWPRGK</sequence>
<evidence type="ECO:0000256" key="9">
    <source>
        <dbReference type="ARBA" id="ARBA00023067"/>
    </source>
</evidence>
<keyword evidence="8" id="KW-0498">Mitosis</keyword>
<dbReference type="InterPro" id="IPR022816">
    <property type="entry name" value="Condensin_barren_su2"/>
</dbReference>
<dbReference type="Pfam" id="PF05786">
    <property type="entry name" value="Cnd2"/>
    <property type="match status" value="1"/>
</dbReference>
<gene>
    <name evidence="11" type="ORF">M427DRAFT_61621</name>
</gene>
<evidence type="ECO:0000256" key="1">
    <source>
        <dbReference type="ARBA" id="ARBA00004286"/>
    </source>
</evidence>
<evidence type="ECO:0000256" key="7">
    <source>
        <dbReference type="ARBA" id="ARBA00022618"/>
    </source>
</evidence>
<evidence type="ECO:0000313" key="11">
    <source>
        <dbReference type="EMBL" id="KXS10684.1"/>
    </source>
</evidence>
<reference evidence="11 12" key="1">
    <citation type="journal article" date="2015" name="Genome Biol. Evol.">
        <title>Phylogenomic analyses indicate that early fungi evolved digesting cell walls of algal ancestors of land plants.</title>
        <authorList>
            <person name="Chang Y."/>
            <person name="Wang S."/>
            <person name="Sekimoto S."/>
            <person name="Aerts A.L."/>
            <person name="Choi C."/>
            <person name="Clum A."/>
            <person name="LaButti K.M."/>
            <person name="Lindquist E.A."/>
            <person name="Yee Ngan C."/>
            <person name="Ohm R.A."/>
            <person name="Salamov A.A."/>
            <person name="Grigoriev I.V."/>
            <person name="Spatafora J.W."/>
            <person name="Berbee M.L."/>
        </authorList>
    </citation>
    <scope>NUCLEOTIDE SEQUENCE [LARGE SCALE GENOMIC DNA]</scope>
    <source>
        <strain evidence="11 12">JEL478</strain>
    </source>
</reference>
<evidence type="ECO:0000256" key="4">
    <source>
        <dbReference type="ARBA" id="ARBA00016065"/>
    </source>
</evidence>
<keyword evidence="10" id="KW-0131">Cell cycle</keyword>
<dbReference type="GO" id="GO:0007076">
    <property type="term" value="P:mitotic chromosome condensation"/>
    <property type="evidence" value="ECO:0007669"/>
    <property type="project" value="InterPro"/>
</dbReference>